<feature type="region of interest" description="Disordered" evidence="1">
    <location>
        <begin position="137"/>
        <end position="175"/>
    </location>
</feature>
<evidence type="ECO:0000256" key="1">
    <source>
        <dbReference type="SAM" id="MobiDB-lite"/>
    </source>
</evidence>
<reference evidence="4" key="1">
    <citation type="submission" date="2019-11" db="EMBL/GenBank/DDBJ databases">
        <title>Whole genome comparisons of Staphylococcus agnetis isolates from cattle and chickens.</title>
        <authorList>
            <person name="Rhoads D."/>
            <person name="Shwani A."/>
            <person name="Adkins P."/>
            <person name="Calcutt M."/>
            <person name="Middleton J."/>
        </authorList>
    </citation>
    <scope>NUCLEOTIDE SEQUENCE</scope>
    <source>
        <strain evidence="4">1387</strain>
    </source>
</reference>
<evidence type="ECO:0000256" key="2">
    <source>
        <dbReference type="SAM" id="Phobius"/>
    </source>
</evidence>
<keyword evidence="2" id="KW-0472">Membrane</keyword>
<keyword evidence="2" id="KW-1133">Transmembrane helix</keyword>
<comment type="caution">
    <text evidence="4">The sequence shown here is derived from an EMBL/GenBank/DDBJ whole genome shotgun (WGS) entry which is preliminary data.</text>
</comment>
<dbReference type="Gene3D" id="2.60.40.2230">
    <property type="entry name" value="Uncharacterised protein YcnI-like PF07987, DUF1775"/>
    <property type="match status" value="1"/>
</dbReference>
<feature type="domain" description="YncI copper-binding" evidence="3">
    <location>
        <begin position="25"/>
        <end position="149"/>
    </location>
</feature>
<protein>
    <submittedName>
        <fullName evidence="4">DUF1775 domain-containing protein</fullName>
    </submittedName>
</protein>
<dbReference type="CDD" id="cd08545">
    <property type="entry name" value="YcnI_like"/>
    <property type="match status" value="1"/>
</dbReference>
<evidence type="ECO:0000259" key="3">
    <source>
        <dbReference type="Pfam" id="PF07987"/>
    </source>
</evidence>
<dbReference type="AlphaFoldDB" id="A0A2T4MI75"/>
<dbReference type="GeneID" id="57692438"/>
<feature type="compositionally biased region" description="Basic and acidic residues" evidence="1">
    <location>
        <begin position="163"/>
        <end position="174"/>
    </location>
</feature>
<organism evidence="4 5">
    <name type="scientific">Staphylococcus agnetis</name>
    <dbReference type="NCBI Taxonomy" id="985762"/>
    <lineage>
        <taxon>Bacteria</taxon>
        <taxon>Bacillati</taxon>
        <taxon>Bacillota</taxon>
        <taxon>Bacilli</taxon>
        <taxon>Bacillales</taxon>
        <taxon>Staphylococcaceae</taxon>
        <taxon>Staphylococcus</taxon>
    </lineage>
</organism>
<dbReference type="RefSeq" id="WP_107368241.1">
    <property type="nucleotide sequence ID" value="NZ_CP045927.1"/>
</dbReference>
<dbReference type="InterPro" id="IPR012533">
    <property type="entry name" value="YcnI-copper_dom"/>
</dbReference>
<dbReference type="InterPro" id="IPR038507">
    <property type="entry name" value="YcnI-like_sf"/>
</dbReference>
<feature type="transmembrane region" description="Helical" evidence="2">
    <location>
        <begin position="181"/>
        <end position="198"/>
    </location>
</feature>
<evidence type="ECO:0000313" key="5">
    <source>
        <dbReference type="Proteomes" id="UP000646308"/>
    </source>
</evidence>
<dbReference type="Proteomes" id="UP000646308">
    <property type="component" value="Unassembled WGS sequence"/>
</dbReference>
<dbReference type="PROSITE" id="PS51257">
    <property type="entry name" value="PROKAR_LIPOPROTEIN"/>
    <property type="match status" value="1"/>
</dbReference>
<name>A0A2T4MI75_9STAP</name>
<dbReference type="Pfam" id="PF07987">
    <property type="entry name" value="DUF1775"/>
    <property type="match status" value="1"/>
</dbReference>
<dbReference type="EMBL" id="WMFL01000079">
    <property type="protein sequence ID" value="NJI02681.1"/>
    <property type="molecule type" value="Genomic_DNA"/>
</dbReference>
<accession>A0A2T4MI75</accession>
<evidence type="ECO:0000313" key="4">
    <source>
        <dbReference type="EMBL" id="NJI02681.1"/>
    </source>
</evidence>
<gene>
    <name evidence="4" type="ORF">GLV84_07565</name>
</gene>
<sequence length="208" mass="22854">MKLIKGIISILIIGVILGCQNVEAHVTLNPNTSAPGAYDEYQVRVPVERDVPTVKLELEVPDGVALSSVAPVPGFKHTFEMDKQDNIKKVIWEATGKGIGAHEHVNFPIVVANPEKEGKFVWKAIQTYKDGKQVKWTDANEDSEHPAPVSEVKQGGGTTAGHSHHEQHDAHHSASEGTHPAIWIMSILALIMSFVAVFKRYKQSQNDK</sequence>
<keyword evidence="2" id="KW-0812">Transmembrane</keyword>
<proteinExistence type="predicted"/>